<name>A0ABQ8SJT7_PERAM</name>
<protein>
    <submittedName>
        <fullName evidence="1">Uncharacterized protein</fullName>
    </submittedName>
</protein>
<gene>
    <name evidence="1" type="ORF">ANN_22941</name>
</gene>
<keyword evidence="2" id="KW-1185">Reference proteome</keyword>
<evidence type="ECO:0000313" key="2">
    <source>
        <dbReference type="Proteomes" id="UP001148838"/>
    </source>
</evidence>
<dbReference type="EMBL" id="JAJSOF020000025">
    <property type="protein sequence ID" value="KAJ4434381.1"/>
    <property type="molecule type" value="Genomic_DNA"/>
</dbReference>
<reference evidence="1 2" key="1">
    <citation type="journal article" date="2022" name="Allergy">
        <title>Genome assembly and annotation of Periplaneta americana reveal a comprehensive cockroach allergen profile.</title>
        <authorList>
            <person name="Wang L."/>
            <person name="Xiong Q."/>
            <person name="Saelim N."/>
            <person name="Wang L."/>
            <person name="Nong W."/>
            <person name="Wan A.T."/>
            <person name="Shi M."/>
            <person name="Liu X."/>
            <person name="Cao Q."/>
            <person name="Hui J.H.L."/>
            <person name="Sookrung N."/>
            <person name="Leung T.F."/>
            <person name="Tungtrongchitr A."/>
            <person name="Tsui S.K.W."/>
        </authorList>
    </citation>
    <scope>NUCLEOTIDE SEQUENCE [LARGE SCALE GENOMIC DNA]</scope>
    <source>
        <strain evidence="1">PWHHKU_190912</strain>
    </source>
</reference>
<comment type="caution">
    <text evidence="1">The sequence shown here is derived from an EMBL/GenBank/DDBJ whole genome shotgun (WGS) entry which is preliminary data.</text>
</comment>
<proteinExistence type="predicted"/>
<dbReference type="Proteomes" id="UP001148838">
    <property type="component" value="Unassembled WGS sequence"/>
</dbReference>
<accession>A0ABQ8SJT7</accession>
<evidence type="ECO:0000313" key="1">
    <source>
        <dbReference type="EMBL" id="KAJ4434381.1"/>
    </source>
</evidence>
<organism evidence="1 2">
    <name type="scientific">Periplaneta americana</name>
    <name type="common">American cockroach</name>
    <name type="synonym">Blatta americana</name>
    <dbReference type="NCBI Taxonomy" id="6978"/>
    <lineage>
        <taxon>Eukaryota</taxon>
        <taxon>Metazoa</taxon>
        <taxon>Ecdysozoa</taxon>
        <taxon>Arthropoda</taxon>
        <taxon>Hexapoda</taxon>
        <taxon>Insecta</taxon>
        <taxon>Pterygota</taxon>
        <taxon>Neoptera</taxon>
        <taxon>Polyneoptera</taxon>
        <taxon>Dictyoptera</taxon>
        <taxon>Blattodea</taxon>
        <taxon>Blattoidea</taxon>
        <taxon>Blattidae</taxon>
        <taxon>Blattinae</taxon>
        <taxon>Periplaneta</taxon>
    </lineage>
</organism>
<sequence length="395" mass="46005">MSPGSSTDSYPAFAHIGLRENSGKNVNQYVIHTTPSGGLNTYILLTHEYRLLQKKQYSASIPQMRLYSVEEIRDSEMVFGEMRPRIRYKIPGIHLMVEENLGKTKPDRKVNRVQTLLLLYKTFVRDRAYLLVFRTEPIREVYNLEAEKLPSKYGVHSEEYVTIRTGRSDVGPNRKSKENWEENLKAFHNSSSRLPDVAFPTLTSESPSFTTIQNNRMRLSLKKAAKQYNVVCCDKNPSLRITAYMVYSSYSGFPNGALHLFVNRISEDALLVFLNYLSAISRGRKYARKQELHSKLQQKYQRTEIFRTTRADLEDHKWPADYSLRNAELHLYDTKTLITPVMLCHKQSKSVEVRRKILCVKPLIFRVHSPDATRMRRFRKTKALEKKCELELIVE</sequence>